<evidence type="ECO:0000313" key="1">
    <source>
        <dbReference type="EMBL" id="BCL62222.1"/>
    </source>
</evidence>
<name>A0A8D5FYC2_9BACT</name>
<dbReference type="EMBL" id="AP024086">
    <property type="protein sequence ID" value="BCL62222.1"/>
    <property type="molecule type" value="Genomic_DNA"/>
</dbReference>
<dbReference type="AlphaFoldDB" id="A0A8D5FYC2"/>
<accession>A0A8D5FYC2</accession>
<proteinExistence type="predicted"/>
<evidence type="ECO:0000313" key="2">
    <source>
        <dbReference type="Proteomes" id="UP000826725"/>
    </source>
</evidence>
<sequence length="80" mass="9033">MSDEGQAETFQAQLFSACFNSHNILYTTNNAVRLIETTSVAPTQTGNLYFTAVLNWGRLQLYITTTLTSSIFLTYNKDDR</sequence>
<keyword evidence="2" id="KW-1185">Reference proteome</keyword>
<dbReference type="Proteomes" id="UP000826725">
    <property type="component" value="Chromosome"/>
</dbReference>
<organism evidence="1 2">
    <name type="scientific">Desulfomarina profundi</name>
    <dbReference type="NCBI Taxonomy" id="2772557"/>
    <lineage>
        <taxon>Bacteria</taxon>
        <taxon>Pseudomonadati</taxon>
        <taxon>Thermodesulfobacteriota</taxon>
        <taxon>Desulfobulbia</taxon>
        <taxon>Desulfobulbales</taxon>
        <taxon>Desulfobulbaceae</taxon>
        <taxon>Desulfomarina</taxon>
    </lineage>
</organism>
<protein>
    <submittedName>
        <fullName evidence="1">Uncharacterized protein</fullName>
    </submittedName>
</protein>
<dbReference type="KEGG" id="dbk:DGMP_29150"/>
<gene>
    <name evidence="1" type="ORF">DGMP_29150</name>
</gene>
<reference evidence="1" key="1">
    <citation type="submission" date="2020-09" db="EMBL/GenBank/DDBJ databases">
        <title>Desulfogranum mesoprofundum gen. nov., sp. nov., a novel mesophilic, sulfate-reducing chemolithoautotroph isolated from a deep-sea hydrothermal vent chimney in the Suiyo Seamount.</title>
        <authorList>
            <person name="Hashimoto Y."/>
            <person name="Nakagawa S."/>
        </authorList>
    </citation>
    <scope>NUCLEOTIDE SEQUENCE</scope>
    <source>
        <strain evidence="1">KT2</strain>
    </source>
</reference>